<dbReference type="GeneID" id="19961691"/>
<protein>
    <submittedName>
        <fullName evidence="1">Uncharacterized protein</fullName>
    </submittedName>
</protein>
<dbReference type="VEuPathDB" id="PlasmoDB:PVVCY_0803330"/>
<sequence length="469" mass="56192">MFQICLNTTKENNQHIKKKYEQTSQSYIHNNLPMINENTNSLDSSLPNLILSKISTCAKKINCYSNNSFFELNKKNENNKIYNDHFSCPTKNYYCSLIKIKSNNFHPFKNVCSQNCSKKICCNIYNLIKIKSIKSKLFKLDKNKINCFKKKREKIKKLYFYKKNKLIQHEKKHSNYFSCTNFKKTSSTKYYFPLDDKNDKNDRIKYNDHFQLFEYNKSEEIDKKKYIKSISLSIKKQKKKVYLLEKNACRLLDIIELLLYTRMDEIFTLKQNLSNHDKYKEMYPDVFYFDNNDDLIEVLDKKLKFLPKIPAIKNLVPYFGPTPESIFGKYYSSYKYYYKLIDIKFKIYKVPNLFIHPICCGESISFNSYEQNSQNYKNDLQKYEQNRQNYDHFFTQNNFRKARKTNSIMASCKIPFLNFIPNSNKNIIQNNQTDLIQIDKIPSDLIQILNYKIRKLAKKRESTIFPIMS</sequence>
<gene>
    <name evidence="1" type="ORF">PVVCY_0803330</name>
</gene>
<accession>A0A449BRY4</accession>
<evidence type="ECO:0000313" key="1">
    <source>
        <dbReference type="EMBL" id="VEV56172.1"/>
    </source>
</evidence>
<name>A0A449BRY4_PLAVN</name>
<reference evidence="1 2" key="1">
    <citation type="submission" date="2019-01" db="EMBL/GenBank/DDBJ databases">
        <authorList>
            <person name="Ramaprasad A."/>
        </authorList>
    </citation>
    <scope>NUCLEOTIDE SEQUENCE [LARGE SCALE GENOMIC DNA]</scope>
</reference>
<dbReference type="Proteomes" id="UP000290582">
    <property type="component" value="Chromosome PVVCY_08"/>
</dbReference>
<proteinExistence type="predicted"/>
<dbReference type="EMBL" id="LR215064">
    <property type="protein sequence ID" value="VEV56172.1"/>
    <property type="molecule type" value="Genomic_DNA"/>
</dbReference>
<dbReference type="RefSeq" id="XP_008625356.2">
    <property type="nucleotide sequence ID" value="XM_008627134.2"/>
</dbReference>
<dbReference type="OrthoDB" id="386946at2759"/>
<dbReference type="KEGG" id="pvv:PVVCY_0803330"/>
<organism evidence="1 2">
    <name type="scientific">Plasmodium vinckei vinckei</name>
    <dbReference type="NCBI Taxonomy" id="54757"/>
    <lineage>
        <taxon>Eukaryota</taxon>
        <taxon>Sar</taxon>
        <taxon>Alveolata</taxon>
        <taxon>Apicomplexa</taxon>
        <taxon>Aconoidasida</taxon>
        <taxon>Haemosporida</taxon>
        <taxon>Plasmodiidae</taxon>
        <taxon>Plasmodium</taxon>
        <taxon>Plasmodium (Vinckeia)</taxon>
    </lineage>
</organism>
<dbReference type="AlphaFoldDB" id="A0A449BRY4"/>
<evidence type="ECO:0000313" key="2">
    <source>
        <dbReference type="Proteomes" id="UP000290582"/>
    </source>
</evidence>